<dbReference type="InterPro" id="IPR003000">
    <property type="entry name" value="Sirtuin"/>
</dbReference>
<evidence type="ECO:0000256" key="6">
    <source>
        <dbReference type="ARBA" id="ARBA00023027"/>
    </source>
</evidence>
<feature type="binding site" evidence="8">
    <location>
        <position position="142"/>
    </location>
    <ligand>
        <name>Zn(2+)</name>
        <dbReference type="ChEBI" id="CHEBI:29105"/>
    </ligand>
</feature>
<evidence type="ECO:0000256" key="1">
    <source>
        <dbReference type="ARBA" id="ARBA00001947"/>
    </source>
</evidence>
<dbReference type="InterPro" id="IPR026590">
    <property type="entry name" value="Ssirtuin_cat_dom"/>
</dbReference>
<evidence type="ECO:0000313" key="11">
    <source>
        <dbReference type="Proteomes" id="UP001583193"/>
    </source>
</evidence>
<organism evidence="10 11">
    <name type="scientific">Paecilomyces lecythidis</name>
    <dbReference type="NCBI Taxonomy" id="3004212"/>
    <lineage>
        <taxon>Eukaryota</taxon>
        <taxon>Fungi</taxon>
        <taxon>Dikarya</taxon>
        <taxon>Ascomycota</taxon>
        <taxon>Pezizomycotina</taxon>
        <taxon>Eurotiomycetes</taxon>
        <taxon>Eurotiomycetidae</taxon>
        <taxon>Eurotiales</taxon>
        <taxon>Thermoascaceae</taxon>
        <taxon>Paecilomyces</taxon>
    </lineage>
</organism>
<evidence type="ECO:0000256" key="3">
    <source>
        <dbReference type="ARBA" id="ARBA00022679"/>
    </source>
</evidence>
<feature type="binding site" evidence="8">
    <location>
        <position position="145"/>
    </location>
    <ligand>
        <name>Zn(2+)</name>
        <dbReference type="ChEBI" id="CHEBI:29105"/>
    </ligand>
</feature>
<feature type="binding site" evidence="8">
    <location>
        <position position="172"/>
    </location>
    <ligand>
        <name>Zn(2+)</name>
        <dbReference type="ChEBI" id="CHEBI:29105"/>
    </ligand>
</feature>
<dbReference type="EC" id="2.3.1.286" evidence="7"/>
<dbReference type="PANTHER" id="PTHR11085:SF14">
    <property type="entry name" value="NAD-DEPENDENT PROTEIN DEACETYLASE HST2-2"/>
    <property type="match status" value="1"/>
</dbReference>
<evidence type="ECO:0000256" key="8">
    <source>
        <dbReference type="PROSITE-ProRule" id="PRU00236"/>
    </source>
</evidence>
<comment type="cofactor">
    <cofactor evidence="1 7">
        <name>Zn(2+)</name>
        <dbReference type="ChEBI" id="CHEBI:29105"/>
    </cofactor>
</comment>
<dbReference type="PIRSF" id="PIRSF037938">
    <property type="entry name" value="SIR2_euk"/>
    <property type="match status" value="1"/>
</dbReference>
<evidence type="ECO:0000313" key="10">
    <source>
        <dbReference type="EMBL" id="KAL1864649.1"/>
    </source>
</evidence>
<evidence type="ECO:0000256" key="2">
    <source>
        <dbReference type="ARBA" id="ARBA00006924"/>
    </source>
</evidence>
<dbReference type="InterPro" id="IPR050134">
    <property type="entry name" value="NAD-dep_sirtuin_deacylases"/>
</dbReference>
<dbReference type="PANTHER" id="PTHR11085">
    <property type="entry name" value="NAD-DEPENDENT PROTEIN DEACYLASE SIRTUIN-5, MITOCHONDRIAL-RELATED"/>
    <property type="match status" value="1"/>
</dbReference>
<keyword evidence="4 7" id="KW-0479">Metal-binding</keyword>
<dbReference type="SUPFAM" id="SSF52467">
    <property type="entry name" value="DHS-like NAD/FAD-binding domain"/>
    <property type="match status" value="1"/>
</dbReference>
<dbReference type="Gene3D" id="3.40.50.1220">
    <property type="entry name" value="TPP-binding domain"/>
    <property type="match status" value="1"/>
</dbReference>
<evidence type="ECO:0000256" key="4">
    <source>
        <dbReference type="ARBA" id="ARBA00022723"/>
    </source>
</evidence>
<keyword evidence="6 7" id="KW-0520">NAD</keyword>
<comment type="similarity">
    <text evidence="2 7">Belongs to the sirtuin family. Class I subfamily.</text>
</comment>
<dbReference type="EMBL" id="JAVDPF010000075">
    <property type="protein sequence ID" value="KAL1864649.1"/>
    <property type="molecule type" value="Genomic_DNA"/>
</dbReference>
<dbReference type="Proteomes" id="UP001583193">
    <property type="component" value="Unassembled WGS sequence"/>
</dbReference>
<sequence>MDAPNASSSYDTIANIIRDSHATRVVVLTGAGISTSAGIPDFRTPSTGLYAKLAHLKHLPYPEAIFSYHYFKHSPELFYAIADVRHPRNLKPTISHAFLALLAKKNLLHMVVTQNIDGLESAAGVPPEKVFACHGSWDTQRCITCKEPFPDDRMKEAITQGIVPRCLATDACDGIVKPDIVLFGEPLREGFEEKAEHKVVEADLVFVMGTSLKVHPFANLPRLACAGVPRVLINREKVGDLGNRKEDLCLLGNCDGEVRKLADALGWKKELETLWGAKTEHVEGNETDGEDYTVRLDAAIDKLAGMLDESLSISKGHKSMLERHLTEKLARLPKPPERDEK</sequence>
<dbReference type="InterPro" id="IPR029035">
    <property type="entry name" value="DHS-like_NAD/FAD-binding_dom"/>
</dbReference>
<dbReference type="Gene3D" id="3.30.1600.10">
    <property type="entry name" value="SIR2/SIRT2 'Small Domain"/>
    <property type="match status" value="1"/>
</dbReference>
<comment type="caution">
    <text evidence="10">The sequence shown here is derived from an EMBL/GenBank/DDBJ whole genome shotgun (WGS) entry which is preliminary data.</text>
</comment>
<name>A0ABR3WMA4_9EURO</name>
<comment type="catalytic activity">
    <reaction evidence="7">
        <text>N(6)-acetyl-L-lysyl-[protein] + NAD(+) + H2O = 2''-O-acetyl-ADP-D-ribose + nicotinamide + L-lysyl-[protein]</text>
        <dbReference type="Rhea" id="RHEA:43636"/>
        <dbReference type="Rhea" id="RHEA-COMP:9752"/>
        <dbReference type="Rhea" id="RHEA-COMP:10731"/>
        <dbReference type="ChEBI" id="CHEBI:15377"/>
        <dbReference type="ChEBI" id="CHEBI:17154"/>
        <dbReference type="ChEBI" id="CHEBI:29969"/>
        <dbReference type="ChEBI" id="CHEBI:57540"/>
        <dbReference type="ChEBI" id="CHEBI:61930"/>
        <dbReference type="ChEBI" id="CHEBI:83767"/>
        <dbReference type="EC" id="2.3.1.286"/>
    </reaction>
</comment>
<protein>
    <recommendedName>
        <fullName evidence="7">NAD-dependent protein deacetylase</fullName>
        <ecNumber evidence="7">2.3.1.286</ecNumber>
    </recommendedName>
</protein>
<keyword evidence="11" id="KW-1185">Reference proteome</keyword>
<feature type="active site" description="Proton acceptor" evidence="8">
    <location>
        <position position="134"/>
    </location>
</feature>
<keyword evidence="5 7" id="KW-0862">Zinc</keyword>
<dbReference type="InterPro" id="IPR017328">
    <property type="entry name" value="Sirtuin_class_I"/>
</dbReference>
<accession>A0ABR3WMA4</accession>
<reference evidence="10 11" key="1">
    <citation type="journal article" date="2024" name="IMA Fungus">
        <title>IMA Genome - F19 : A genome assembly and annotation guide to empower mycologists, including annotated draft genome sequences of Ceratocystis pirilliformis, Diaporthe australafricana, Fusarium ophioides, Paecilomyces lecythidis, and Sporothrix stenoceras.</title>
        <authorList>
            <person name="Aylward J."/>
            <person name="Wilson A.M."/>
            <person name="Visagie C.M."/>
            <person name="Spraker J."/>
            <person name="Barnes I."/>
            <person name="Buitendag C."/>
            <person name="Ceriani C."/>
            <person name="Del Mar Angel L."/>
            <person name="du Plessis D."/>
            <person name="Fuchs T."/>
            <person name="Gasser K."/>
            <person name="Kramer D."/>
            <person name="Li W."/>
            <person name="Munsamy K."/>
            <person name="Piso A."/>
            <person name="Price J.L."/>
            <person name="Sonnekus B."/>
            <person name="Thomas C."/>
            <person name="van der Nest A."/>
            <person name="van Dijk A."/>
            <person name="van Heerden A."/>
            <person name="van Vuuren N."/>
            <person name="Yilmaz N."/>
            <person name="Duong T.A."/>
            <person name="van der Merwe N.A."/>
            <person name="Wingfield M.J."/>
            <person name="Wingfield B.D."/>
        </authorList>
    </citation>
    <scope>NUCLEOTIDE SEQUENCE [LARGE SCALE GENOMIC DNA]</scope>
    <source>
        <strain evidence="10 11">CMW 18167</strain>
    </source>
</reference>
<dbReference type="Pfam" id="PF02146">
    <property type="entry name" value="SIR2"/>
    <property type="match status" value="1"/>
</dbReference>
<dbReference type="PROSITE" id="PS50305">
    <property type="entry name" value="SIRTUIN"/>
    <property type="match status" value="1"/>
</dbReference>
<gene>
    <name evidence="10" type="primary">HST2_2</name>
    <name evidence="10" type="ORF">Plec18167_009685</name>
</gene>
<feature type="binding site" evidence="8">
    <location>
        <position position="166"/>
    </location>
    <ligand>
        <name>Zn(2+)</name>
        <dbReference type="ChEBI" id="CHEBI:29105"/>
    </ligand>
</feature>
<proteinExistence type="inferred from homology"/>
<evidence type="ECO:0000256" key="5">
    <source>
        <dbReference type="ARBA" id="ARBA00022833"/>
    </source>
</evidence>
<keyword evidence="3 7" id="KW-0808">Transferase</keyword>
<evidence type="ECO:0000259" key="9">
    <source>
        <dbReference type="PROSITE" id="PS50305"/>
    </source>
</evidence>
<feature type="domain" description="Deacetylase sirtuin-type" evidence="9">
    <location>
        <begin position="3"/>
        <end position="268"/>
    </location>
</feature>
<dbReference type="InterPro" id="IPR026591">
    <property type="entry name" value="Sirtuin_cat_small_dom_sf"/>
</dbReference>
<evidence type="ECO:0000256" key="7">
    <source>
        <dbReference type="PIRNR" id="PIRNR037938"/>
    </source>
</evidence>